<sequence length="143" mass="16459">MKLKLIGCGIISLMISCKTYTITPESFKSQFTKTDVNGMKEVKTNNPLFYKNFKYLSNDIKYLNVLNKNGKLVFIQNSPSLEMRVTLLNGKRKNFYFDTVMLENDTLKGGKSRFLPGLTNVIPFDQIVKIEVQEGGKNYYYNN</sequence>
<dbReference type="RefSeq" id="WP_367772675.1">
    <property type="nucleotide sequence ID" value="NZ_CP165626.1"/>
</dbReference>
<dbReference type="PROSITE" id="PS51257">
    <property type="entry name" value="PROKAR_LIPOPROTEIN"/>
    <property type="match status" value="1"/>
</dbReference>
<protein>
    <submittedName>
        <fullName evidence="1">Uncharacterized protein</fullName>
    </submittedName>
</protein>
<accession>A0AB39WD72</accession>
<name>A0AB39WD72_9FLAO</name>
<reference evidence="1" key="1">
    <citation type="submission" date="2024-07" db="EMBL/GenBank/DDBJ databases">
        <authorList>
            <person name="Biller S.J."/>
        </authorList>
    </citation>
    <scope>NUCLEOTIDE SEQUENCE</scope>
    <source>
        <strain evidence="1">WC2416</strain>
    </source>
</reference>
<dbReference type="AlphaFoldDB" id="A0AB39WD72"/>
<gene>
    <name evidence="1" type="ORF">AB3G39_02585</name>
</gene>
<dbReference type="EMBL" id="CP165626">
    <property type="protein sequence ID" value="XDU99261.1"/>
    <property type="molecule type" value="Genomic_DNA"/>
</dbReference>
<organism evidence="1">
    <name type="scientific">Flavobacterium sp. WC2416</name>
    <dbReference type="NCBI Taxonomy" id="3234141"/>
    <lineage>
        <taxon>Bacteria</taxon>
        <taxon>Pseudomonadati</taxon>
        <taxon>Bacteroidota</taxon>
        <taxon>Flavobacteriia</taxon>
        <taxon>Flavobacteriales</taxon>
        <taxon>Flavobacteriaceae</taxon>
        <taxon>Flavobacterium</taxon>
    </lineage>
</organism>
<proteinExistence type="predicted"/>
<evidence type="ECO:0000313" key="1">
    <source>
        <dbReference type="EMBL" id="XDU99261.1"/>
    </source>
</evidence>